<evidence type="ECO:0000313" key="2">
    <source>
        <dbReference type="Proteomes" id="UP000428260"/>
    </source>
</evidence>
<accession>A0A6I6K1V1</accession>
<proteinExistence type="predicted"/>
<dbReference type="Proteomes" id="UP000428260">
    <property type="component" value="Chromosome"/>
</dbReference>
<keyword evidence="2" id="KW-1185">Reference proteome</keyword>
<dbReference type="KEGG" id="mcos:GM418_23170"/>
<name>A0A6I6K1V1_9BACT</name>
<protein>
    <submittedName>
        <fullName evidence="1">Uncharacterized protein</fullName>
    </submittedName>
</protein>
<organism evidence="1 2">
    <name type="scientific">Maribellus comscasis</name>
    <dbReference type="NCBI Taxonomy" id="2681766"/>
    <lineage>
        <taxon>Bacteria</taxon>
        <taxon>Pseudomonadati</taxon>
        <taxon>Bacteroidota</taxon>
        <taxon>Bacteroidia</taxon>
        <taxon>Marinilabiliales</taxon>
        <taxon>Prolixibacteraceae</taxon>
        <taxon>Maribellus</taxon>
    </lineage>
</organism>
<sequence>MVKEAVNTEAFENEITTSIDRAIAYSEQINSGEKSATISDCTNITVRPIIGSFPKTVTINFGDGCEEVKGFIRSGSMSITISDTLRTTGTSYDVTFNNFAVEEYSITGTVSVENTSSSEVLSFSQKMDLTMTDVDGIVIEKSKTVERVWIEGSETSDITDDVFSISGYADISSTSGRAYSYSITEPLIVSYSCDIVSEGVMEITTSASDEPVIIDFGNDGCDWKIYVSQGNIEKEEINLNN</sequence>
<gene>
    <name evidence="1" type="ORF">GM418_23170</name>
</gene>
<evidence type="ECO:0000313" key="1">
    <source>
        <dbReference type="EMBL" id="QGY46457.1"/>
    </source>
</evidence>
<dbReference type="EMBL" id="CP046401">
    <property type="protein sequence ID" value="QGY46457.1"/>
    <property type="molecule type" value="Genomic_DNA"/>
</dbReference>
<dbReference type="AlphaFoldDB" id="A0A6I6K1V1"/>
<reference evidence="1 2" key="1">
    <citation type="submission" date="2019-11" db="EMBL/GenBank/DDBJ databases">
        <authorList>
            <person name="Zheng R.K."/>
            <person name="Sun C.M."/>
        </authorList>
    </citation>
    <scope>NUCLEOTIDE SEQUENCE [LARGE SCALE GENOMIC DNA]</scope>
    <source>
        <strain evidence="1 2">WC007</strain>
    </source>
</reference>
<dbReference type="RefSeq" id="WP_158869590.1">
    <property type="nucleotide sequence ID" value="NZ_CP046401.1"/>
</dbReference>